<gene>
    <name evidence="2" type="ORF">R3P38DRAFT_3251523</name>
</gene>
<evidence type="ECO:0000313" key="3">
    <source>
        <dbReference type="Proteomes" id="UP001362999"/>
    </source>
</evidence>
<organism evidence="2 3">
    <name type="scientific">Favolaschia claudopus</name>
    <dbReference type="NCBI Taxonomy" id="2862362"/>
    <lineage>
        <taxon>Eukaryota</taxon>
        <taxon>Fungi</taxon>
        <taxon>Dikarya</taxon>
        <taxon>Basidiomycota</taxon>
        <taxon>Agaricomycotina</taxon>
        <taxon>Agaricomycetes</taxon>
        <taxon>Agaricomycetidae</taxon>
        <taxon>Agaricales</taxon>
        <taxon>Marasmiineae</taxon>
        <taxon>Mycenaceae</taxon>
        <taxon>Favolaschia</taxon>
    </lineage>
</organism>
<dbReference type="GO" id="GO:0016787">
    <property type="term" value="F:hydrolase activity"/>
    <property type="evidence" value="ECO:0007669"/>
    <property type="project" value="InterPro"/>
</dbReference>
<dbReference type="EMBL" id="JAWWNJ010000002">
    <property type="protein sequence ID" value="KAK7062177.1"/>
    <property type="molecule type" value="Genomic_DNA"/>
</dbReference>
<dbReference type="InterPro" id="IPR002821">
    <property type="entry name" value="Hydantoinase_A"/>
</dbReference>
<dbReference type="PANTHER" id="PTHR11365:SF10">
    <property type="entry name" value="HYDANTOINASE_OXOPROLINASE"/>
    <property type="match status" value="1"/>
</dbReference>
<sequence>MGQSFINAVLEKDQNRLAPVAVIRLCGPFSRDVYPAVDWPEDLRNIVCKYCGFVDGGLEIDGEPIGDIKESQIAAECRIIEDLQIRCIVVNVANLGFIERENAAILNACILPFARSTISSSERAVARLYLRCPLFITQNDGTILPARLAAKVPIRTFSSGPNNSMCAAAFLAKKLNELDKESLLVVDIVGTSTDVAMLLPSRLPRQAAAVTLCYRGFWRWNFACPDVKRCFFFATI</sequence>
<dbReference type="InterPro" id="IPR045079">
    <property type="entry name" value="Oxoprolinase-like"/>
</dbReference>
<name>A0AAW0EEY4_9AGAR</name>
<keyword evidence="3" id="KW-1185">Reference proteome</keyword>
<evidence type="ECO:0000259" key="1">
    <source>
        <dbReference type="Pfam" id="PF01968"/>
    </source>
</evidence>
<protein>
    <submittedName>
        <fullName evidence="2">Hydantoinase/oxoprolinase-domain-containing protein</fullName>
    </submittedName>
</protein>
<dbReference type="PANTHER" id="PTHR11365">
    <property type="entry name" value="5-OXOPROLINASE RELATED"/>
    <property type="match status" value="1"/>
</dbReference>
<reference evidence="2 3" key="1">
    <citation type="journal article" date="2024" name="J Genomics">
        <title>Draft genome sequencing and assembly of Favolaschia claudopus CIRM-BRFM 2984 isolated from oak limbs.</title>
        <authorList>
            <person name="Navarro D."/>
            <person name="Drula E."/>
            <person name="Chaduli D."/>
            <person name="Cazenave R."/>
            <person name="Ahrendt S."/>
            <person name="Wang J."/>
            <person name="Lipzen A."/>
            <person name="Daum C."/>
            <person name="Barry K."/>
            <person name="Grigoriev I.V."/>
            <person name="Favel A."/>
            <person name="Rosso M.N."/>
            <person name="Martin F."/>
        </authorList>
    </citation>
    <scope>NUCLEOTIDE SEQUENCE [LARGE SCALE GENOMIC DNA]</scope>
    <source>
        <strain evidence="2 3">CIRM-BRFM 2984</strain>
    </source>
</reference>
<dbReference type="AlphaFoldDB" id="A0AAW0EEY4"/>
<feature type="domain" description="Hydantoinase A/oxoprolinase" evidence="1">
    <location>
        <begin position="100"/>
        <end position="198"/>
    </location>
</feature>
<dbReference type="Pfam" id="PF01968">
    <property type="entry name" value="Hydantoinase_A"/>
    <property type="match status" value="1"/>
</dbReference>
<proteinExistence type="predicted"/>
<accession>A0AAW0EEY4</accession>
<dbReference type="Proteomes" id="UP001362999">
    <property type="component" value="Unassembled WGS sequence"/>
</dbReference>
<comment type="caution">
    <text evidence="2">The sequence shown here is derived from an EMBL/GenBank/DDBJ whole genome shotgun (WGS) entry which is preliminary data.</text>
</comment>
<evidence type="ECO:0000313" key="2">
    <source>
        <dbReference type="EMBL" id="KAK7062177.1"/>
    </source>
</evidence>